<keyword evidence="1 3" id="KW-0560">Oxidoreductase</keyword>
<evidence type="ECO:0000256" key="1">
    <source>
        <dbReference type="ARBA" id="ARBA00023002"/>
    </source>
</evidence>
<evidence type="ECO:0000313" key="5">
    <source>
        <dbReference type="EMBL" id="OAA80515.1"/>
    </source>
</evidence>
<gene>
    <name evidence="5" type="ORF">LEL_00060</name>
</gene>
<dbReference type="EMBL" id="AZHF01000001">
    <property type="protein sequence ID" value="OAA80515.1"/>
    <property type="molecule type" value="Genomic_DNA"/>
</dbReference>
<organism evidence="5 6">
    <name type="scientific">Akanthomyces lecanii RCEF 1005</name>
    <dbReference type="NCBI Taxonomy" id="1081108"/>
    <lineage>
        <taxon>Eukaryota</taxon>
        <taxon>Fungi</taxon>
        <taxon>Dikarya</taxon>
        <taxon>Ascomycota</taxon>
        <taxon>Pezizomycotina</taxon>
        <taxon>Sordariomycetes</taxon>
        <taxon>Hypocreomycetidae</taxon>
        <taxon>Hypocreales</taxon>
        <taxon>Cordycipitaceae</taxon>
        <taxon>Akanthomyces</taxon>
        <taxon>Cordyceps confragosa</taxon>
    </lineage>
</organism>
<feature type="domain" description="Aldehyde dehydrogenase" evidence="4">
    <location>
        <begin position="18"/>
        <end position="472"/>
    </location>
</feature>
<dbReference type="SUPFAM" id="SSF53720">
    <property type="entry name" value="ALDH-like"/>
    <property type="match status" value="1"/>
</dbReference>
<dbReference type="GO" id="GO:0004777">
    <property type="term" value="F:succinate-semialdehyde dehydrogenase (NAD+) activity"/>
    <property type="evidence" value="ECO:0007669"/>
    <property type="project" value="TreeGrafter"/>
</dbReference>
<dbReference type="OrthoDB" id="310895at2759"/>
<reference evidence="5 6" key="1">
    <citation type="journal article" date="2016" name="Genome Biol. Evol.">
        <title>Divergent and convergent evolution of fungal pathogenicity.</title>
        <authorList>
            <person name="Shang Y."/>
            <person name="Xiao G."/>
            <person name="Zheng P."/>
            <person name="Cen K."/>
            <person name="Zhan S."/>
            <person name="Wang C."/>
        </authorList>
    </citation>
    <scope>NUCLEOTIDE SEQUENCE [LARGE SCALE GENOMIC DNA]</scope>
    <source>
        <strain evidence="5 6">RCEF 1005</strain>
    </source>
</reference>
<dbReference type="InterPro" id="IPR016163">
    <property type="entry name" value="Ald_DH_C"/>
</dbReference>
<dbReference type="InterPro" id="IPR016162">
    <property type="entry name" value="Ald_DH_N"/>
</dbReference>
<protein>
    <submittedName>
        <fullName evidence="5">Aldehyde dehydrogenase</fullName>
    </submittedName>
</protein>
<dbReference type="STRING" id="1081108.A0A168JJB4"/>
<dbReference type="Gene3D" id="3.40.309.10">
    <property type="entry name" value="Aldehyde Dehydrogenase, Chain A, domain 2"/>
    <property type="match status" value="1"/>
</dbReference>
<evidence type="ECO:0000256" key="3">
    <source>
        <dbReference type="RuleBase" id="RU003345"/>
    </source>
</evidence>
<feature type="active site" evidence="2">
    <location>
        <position position="251"/>
    </location>
</feature>
<dbReference type="Proteomes" id="UP000076881">
    <property type="component" value="Unassembled WGS sequence"/>
</dbReference>
<comment type="similarity">
    <text evidence="3">Belongs to the aldehyde dehydrogenase family.</text>
</comment>
<dbReference type="PANTHER" id="PTHR43353:SF6">
    <property type="entry name" value="CYTOPLASMIC ALDEHYDE DEHYDROGENASE (EUROFUNG)"/>
    <property type="match status" value="1"/>
</dbReference>
<dbReference type="PANTHER" id="PTHR43353">
    <property type="entry name" value="SUCCINATE-SEMIALDEHYDE DEHYDROGENASE, MITOCHONDRIAL"/>
    <property type="match status" value="1"/>
</dbReference>
<accession>A0A168JJB4</accession>
<dbReference type="Pfam" id="PF00171">
    <property type="entry name" value="Aldedh"/>
    <property type="match status" value="1"/>
</dbReference>
<dbReference type="AlphaFoldDB" id="A0A168JJB4"/>
<evidence type="ECO:0000313" key="6">
    <source>
        <dbReference type="Proteomes" id="UP000076881"/>
    </source>
</evidence>
<dbReference type="GO" id="GO:0009450">
    <property type="term" value="P:gamma-aminobutyric acid catabolic process"/>
    <property type="evidence" value="ECO:0007669"/>
    <property type="project" value="TreeGrafter"/>
</dbReference>
<evidence type="ECO:0000256" key="2">
    <source>
        <dbReference type="PROSITE-ProRule" id="PRU10007"/>
    </source>
</evidence>
<dbReference type="Gene3D" id="3.40.605.10">
    <property type="entry name" value="Aldehyde Dehydrogenase, Chain A, domain 1"/>
    <property type="match status" value="1"/>
</dbReference>
<keyword evidence="6" id="KW-1185">Reference proteome</keyword>
<proteinExistence type="inferred from homology"/>
<name>A0A168JJB4_CORDF</name>
<dbReference type="InterPro" id="IPR015590">
    <property type="entry name" value="Aldehyde_DH_dom"/>
</dbReference>
<comment type="caution">
    <text evidence="5">The sequence shown here is derived from an EMBL/GenBank/DDBJ whole genome shotgun (WGS) entry which is preliminary data.</text>
</comment>
<sequence length="478" mass="50577">MASGHVPLVIGGKDVHTSETFDVVSPATGKLLHKSSSASVAEAVAAVEAAGKAFPDWSRTHVNERREILQRAGEIIKTRGEELKTAMQEETGADPGWADINLKIATENIVHAASHLVNLEGRMPTIGNPSREALIVREPYGVIFSIAPWNAPLPLGIRSIVWAIAAGNTVVLKGSELSPKTLWAVCSVLWEAGLPPGVLNFITSAPANAAAVTAAVIAHRHVKKVNFTGSTTVGRIIARTAGEHLKPVLLELGGKAPSLVLADADLALAAHHCVVGAFLHTGQICMSTERILVHESVRDAFAAQLVATAKEMYGGEGQEAPVLVAEAAVVKNRALVEDAVSKGAKVLYGDVAAAVEGDSKTRMRPVVVSDVRPDMKVYKTESFGPTVSLISFKDEEDAVAIANDTEYGLVAAVFSKDLRRALAVAKKIETGAVHINWMTPHDEAGLPHGGAKDSGYGRFGGGFDEWTRTKTITFDSQV</sequence>
<evidence type="ECO:0000259" key="4">
    <source>
        <dbReference type="Pfam" id="PF00171"/>
    </source>
</evidence>
<dbReference type="InterPro" id="IPR029510">
    <property type="entry name" value="Ald_DH_CS_GLU"/>
</dbReference>
<dbReference type="InterPro" id="IPR050740">
    <property type="entry name" value="Aldehyde_DH_Superfamily"/>
</dbReference>
<dbReference type="PROSITE" id="PS00687">
    <property type="entry name" value="ALDEHYDE_DEHYDR_GLU"/>
    <property type="match status" value="1"/>
</dbReference>
<dbReference type="InterPro" id="IPR016161">
    <property type="entry name" value="Ald_DH/histidinol_DH"/>
</dbReference>